<dbReference type="GO" id="GO:0045437">
    <property type="term" value="F:uridine nucleosidase activity"/>
    <property type="evidence" value="ECO:0007669"/>
    <property type="project" value="UniProtKB-ARBA"/>
</dbReference>
<proteinExistence type="predicted"/>
<evidence type="ECO:0000256" key="1">
    <source>
        <dbReference type="ARBA" id="ARBA00022801"/>
    </source>
</evidence>
<dbReference type="InterPro" id="IPR001910">
    <property type="entry name" value="Inosine/uridine_hydrolase_dom"/>
</dbReference>
<dbReference type="EMBL" id="CP036402">
    <property type="protein sequence ID" value="QBI19489.1"/>
    <property type="molecule type" value="Genomic_DNA"/>
</dbReference>
<dbReference type="InterPro" id="IPR023186">
    <property type="entry name" value="IUNH"/>
</dbReference>
<keyword evidence="5" id="KW-1185">Reference proteome</keyword>
<dbReference type="AlphaFoldDB" id="A0A411YE31"/>
<evidence type="ECO:0000259" key="3">
    <source>
        <dbReference type="Pfam" id="PF01156"/>
    </source>
</evidence>
<dbReference type="SUPFAM" id="SSF53590">
    <property type="entry name" value="Nucleoside hydrolase"/>
    <property type="match status" value="1"/>
</dbReference>
<gene>
    <name evidence="4" type="ORF">ER308_07935</name>
</gene>
<sequence>MPHNDRTGPTPVILDCDPGHDDAVAILLAGAHPTIDLRAVTTVAGNQTLEKTTLNARRVCTVAGLDVPVAAGCDQPLAGELETAGDIHGDSGLDGPSFGTPTVPLDPRHAVDLMHELLAEAEQPLTLVGVGPLTNLATLLRRYPEDRERIERIAIMGGSTERGNRTPYAEFNIFTDPEAASEVLHSGVPTVWHGLNVTHQATATPEVLTRISELGTPLAGICVELLTFFREAYREAFGFDAPPVHDPVAIAHLIDPEAVSCAFVPMRIELDGTHTRGATVVDLASRTGWEPNAQVGLELDHARFWDHILAAVGALEPGDA</sequence>
<dbReference type="InterPro" id="IPR015910">
    <property type="entry name" value="I/U_nuclsd_hydro_CS"/>
</dbReference>
<evidence type="ECO:0000256" key="2">
    <source>
        <dbReference type="ARBA" id="ARBA00023295"/>
    </source>
</evidence>
<keyword evidence="1 4" id="KW-0378">Hydrolase</keyword>
<evidence type="ECO:0000313" key="5">
    <source>
        <dbReference type="Proteomes" id="UP000291469"/>
    </source>
</evidence>
<dbReference type="Pfam" id="PF01156">
    <property type="entry name" value="IU_nuc_hydro"/>
    <property type="match status" value="1"/>
</dbReference>
<dbReference type="GO" id="GO:0008477">
    <property type="term" value="F:purine nucleosidase activity"/>
    <property type="evidence" value="ECO:0007669"/>
    <property type="project" value="TreeGrafter"/>
</dbReference>
<dbReference type="RefSeq" id="WP_131154486.1">
    <property type="nucleotide sequence ID" value="NZ_CP036402.1"/>
</dbReference>
<dbReference type="PROSITE" id="PS01247">
    <property type="entry name" value="IUNH"/>
    <property type="match status" value="1"/>
</dbReference>
<reference evidence="4 5" key="1">
    <citation type="submission" date="2019-01" db="EMBL/GenBank/DDBJ databases">
        <title>Egibacter rhizosphaerae EGI 80759T.</title>
        <authorList>
            <person name="Chen D.-D."/>
            <person name="Tian Y."/>
            <person name="Jiao J.-Y."/>
            <person name="Zhang X.-T."/>
            <person name="Zhang Y.-G."/>
            <person name="Zhang Y."/>
            <person name="Xiao M."/>
            <person name="Shu W.-S."/>
            <person name="Li W.-J."/>
        </authorList>
    </citation>
    <scope>NUCLEOTIDE SEQUENCE [LARGE SCALE GENOMIC DNA]</scope>
    <source>
        <strain evidence="4 5">EGI 80759</strain>
    </source>
</reference>
<dbReference type="PANTHER" id="PTHR12304:SF4">
    <property type="entry name" value="URIDINE NUCLEOSIDASE"/>
    <property type="match status" value="1"/>
</dbReference>
<dbReference type="Gene3D" id="3.90.245.10">
    <property type="entry name" value="Ribonucleoside hydrolase-like"/>
    <property type="match status" value="1"/>
</dbReference>
<keyword evidence="2" id="KW-0326">Glycosidase</keyword>
<dbReference type="Proteomes" id="UP000291469">
    <property type="component" value="Chromosome"/>
</dbReference>
<dbReference type="InterPro" id="IPR036452">
    <property type="entry name" value="Ribo_hydro-like"/>
</dbReference>
<dbReference type="CDD" id="cd02651">
    <property type="entry name" value="nuc_hydro_IU_UC_XIUA"/>
    <property type="match status" value="1"/>
</dbReference>
<organism evidence="4 5">
    <name type="scientific">Egibacter rhizosphaerae</name>
    <dbReference type="NCBI Taxonomy" id="1670831"/>
    <lineage>
        <taxon>Bacteria</taxon>
        <taxon>Bacillati</taxon>
        <taxon>Actinomycetota</taxon>
        <taxon>Nitriliruptoria</taxon>
        <taxon>Egibacterales</taxon>
        <taxon>Egibacteraceae</taxon>
        <taxon>Egibacter</taxon>
    </lineage>
</organism>
<accession>A0A411YE31</accession>
<dbReference type="PANTHER" id="PTHR12304">
    <property type="entry name" value="INOSINE-URIDINE PREFERRING NUCLEOSIDE HYDROLASE"/>
    <property type="match status" value="1"/>
</dbReference>
<dbReference type="GO" id="GO:0005829">
    <property type="term" value="C:cytosol"/>
    <property type="evidence" value="ECO:0007669"/>
    <property type="project" value="TreeGrafter"/>
</dbReference>
<name>A0A411YE31_9ACTN</name>
<dbReference type="GO" id="GO:0006152">
    <property type="term" value="P:purine nucleoside catabolic process"/>
    <property type="evidence" value="ECO:0007669"/>
    <property type="project" value="TreeGrafter"/>
</dbReference>
<evidence type="ECO:0000313" key="4">
    <source>
        <dbReference type="EMBL" id="QBI19489.1"/>
    </source>
</evidence>
<dbReference type="KEGG" id="erz:ER308_07935"/>
<feature type="domain" description="Inosine/uridine-preferring nucleoside hydrolase" evidence="3">
    <location>
        <begin position="12"/>
        <end position="306"/>
    </location>
</feature>
<dbReference type="OrthoDB" id="9797882at2"/>
<protein>
    <submittedName>
        <fullName evidence="4">Nucleoside hydrolase</fullName>
    </submittedName>
</protein>